<dbReference type="PROSITE" id="PS50977">
    <property type="entry name" value="HTH_TETR_2"/>
    <property type="match status" value="1"/>
</dbReference>
<comment type="caution">
    <text evidence="6">The sequence shown here is derived from an EMBL/GenBank/DDBJ whole genome shotgun (WGS) entry which is preliminary data.</text>
</comment>
<keyword evidence="1" id="KW-0805">Transcription regulation</keyword>
<gene>
    <name evidence="6" type="ORF">MHIP_19800</name>
</gene>
<dbReference type="SUPFAM" id="SSF46689">
    <property type="entry name" value="Homeodomain-like"/>
    <property type="match status" value="1"/>
</dbReference>
<evidence type="ECO:0000256" key="1">
    <source>
        <dbReference type="ARBA" id="ARBA00023015"/>
    </source>
</evidence>
<protein>
    <recommendedName>
        <fullName evidence="5">HTH tetR-type domain-containing protein</fullName>
    </recommendedName>
</protein>
<dbReference type="Proteomes" id="UP000465304">
    <property type="component" value="Unassembled WGS sequence"/>
</dbReference>
<keyword evidence="2 4" id="KW-0238">DNA-binding</keyword>
<evidence type="ECO:0000259" key="5">
    <source>
        <dbReference type="PROSITE" id="PS50977"/>
    </source>
</evidence>
<dbReference type="Gene3D" id="1.10.10.60">
    <property type="entry name" value="Homeodomain-like"/>
    <property type="match status" value="1"/>
</dbReference>
<evidence type="ECO:0000313" key="6">
    <source>
        <dbReference type="EMBL" id="GFH01497.1"/>
    </source>
</evidence>
<dbReference type="InterPro" id="IPR050109">
    <property type="entry name" value="HTH-type_TetR-like_transc_reg"/>
</dbReference>
<proteinExistence type="predicted"/>
<accession>A0A7I9ZLB7</accession>
<evidence type="ECO:0000256" key="4">
    <source>
        <dbReference type="PROSITE-ProRule" id="PRU00335"/>
    </source>
</evidence>
<dbReference type="GO" id="GO:0000976">
    <property type="term" value="F:transcription cis-regulatory region binding"/>
    <property type="evidence" value="ECO:0007669"/>
    <property type="project" value="TreeGrafter"/>
</dbReference>
<organism evidence="6 7">
    <name type="scientific">Mycolicibacterium hippocampi</name>
    <dbReference type="NCBI Taxonomy" id="659824"/>
    <lineage>
        <taxon>Bacteria</taxon>
        <taxon>Bacillati</taxon>
        <taxon>Actinomycetota</taxon>
        <taxon>Actinomycetes</taxon>
        <taxon>Mycobacteriales</taxon>
        <taxon>Mycobacteriaceae</taxon>
        <taxon>Mycolicibacterium</taxon>
    </lineage>
</organism>
<dbReference type="EMBL" id="BLLB01000002">
    <property type="protein sequence ID" value="GFH01497.1"/>
    <property type="molecule type" value="Genomic_DNA"/>
</dbReference>
<dbReference type="AlphaFoldDB" id="A0A7I9ZLB7"/>
<dbReference type="PANTHER" id="PTHR30055">
    <property type="entry name" value="HTH-TYPE TRANSCRIPTIONAL REGULATOR RUTR"/>
    <property type="match status" value="1"/>
</dbReference>
<evidence type="ECO:0000256" key="2">
    <source>
        <dbReference type="ARBA" id="ARBA00023125"/>
    </source>
</evidence>
<evidence type="ECO:0000256" key="3">
    <source>
        <dbReference type="ARBA" id="ARBA00023163"/>
    </source>
</evidence>
<sequence>MDKRLSSGRHHLTRDEVTADQQKRLFKALAEVMGSKGYNNTTVSDLIKHARVSRATFYQQFESKQDCFMAGYARMQRNVLDGLHSGPVSGTPMQRYRTMLRSYLGFLAADPPTARLYLVEVYAAGPDALRRRMQLQQDFVAGVEAVFSARSTADRFACRALVAAISMLVTGALAEGDAESILALEQPLVEFTERALPEHLH</sequence>
<evidence type="ECO:0000313" key="7">
    <source>
        <dbReference type="Proteomes" id="UP000465304"/>
    </source>
</evidence>
<dbReference type="Gene3D" id="1.10.357.10">
    <property type="entry name" value="Tetracycline Repressor, domain 2"/>
    <property type="match status" value="1"/>
</dbReference>
<keyword evidence="3" id="KW-0804">Transcription</keyword>
<keyword evidence="7" id="KW-1185">Reference proteome</keyword>
<dbReference type="Pfam" id="PF00440">
    <property type="entry name" value="TetR_N"/>
    <property type="match status" value="1"/>
</dbReference>
<feature type="DNA-binding region" description="H-T-H motif" evidence="4">
    <location>
        <begin position="42"/>
        <end position="61"/>
    </location>
</feature>
<dbReference type="GO" id="GO:0003700">
    <property type="term" value="F:DNA-binding transcription factor activity"/>
    <property type="evidence" value="ECO:0007669"/>
    <property type="project" value="TreeGrafter"/>
</dbReference>
<dbReference type="InterPro" id="IPR001647">
    <property type="entry name" value="HTH_TetR"/>
</dbReference>
<dbReference type="InterPro" id="IPR009057">
    <property type="entry name" value="Homeodomain-like_sf"/>
</dbReference>
<name>A0A7I9ZLB7_9MYCO</name>
<reference evidence="6 7" key="1">
    <citation type="journal article" date="2019" name="Emerg. Microbes Infect.">
        <title>Comprehensive subspecies identification of 175 nontuberculous mycobacteria species based on 7547 genomic profiles.</title>
        <authorList>
            <person name="Matsumoto Y."/>
            <person name="Kinjo T."/>
            <person name="Motooka D."/>
            <person name="Nabeya D."/>
            <person name="Jung N."/>
            <person name="Uechi K."/>
            <person name="Horii T."/>
            <person name="Iida T."/>
            <person name="Fujita J."/>
            <person name="Nakamura S."/>
        </authorList>
    </citation>
    <scope>NUCLEOTIDE SEQUENCE [LARGE SCALE GENOMIC DNA]</scope>
    <source>
        <strain evidence="6 7">JCM 30996</strain>
    </source>
</reference>
<feature type="domain" description="HTH tetR-type" evidence="5">
    <location>
        <begin position="19"/>
        <end position="79"/>
    </location>
</feature>
<dbReference type="PANTHER" id="PTHR30055:SF234">
    <property type="entry name" value="HTH-TYPE TRANSCRIPTIONAL REGULATOR BETI"/>
    <property type="match status" value="1"/>
</dbReference>